<reference evidence="1 2" key="1">
    <citation type="submission" date="2020-09" db="EMBL/GenBank/DDBJ databases">
        <title>Draft Genome Sequence of Aminobacter carboxidus type strain DSM 1086, a soil Gram-negative carboxydobacterium.</title>
        <authorList>
            <person name="Turrini P."/>
            <person name="Tescari M."/>
            <person name="Artuso I."/>
            <person name="Lugli G.A."/>
            <person name="Frangipani E."/>
            <person name="Ventura M."/>
            <person name="Visca P."/>
        </authorList>
    </citation>
    <scope>NUCLEOTIDE SEQUENCE [LARGE SCALE GENOMIC DNA]</scope>
    <source>
        <strain evidence="1 2">DSM 1086</strain>
    </source>
</reference>
<dbReference type="EMBL" id="JACZEP010000003">
    <property type="protein sequence ID" value="MBE1205452.1"/>
    <property type="molecule type" value="Genomic_DNA"/>
</dbReference>
<dbReference type="InterPro" id="IPR029063">
    <property type="entry name" value="SAM-dependent_MTases_sf"/>
</dbReference>
<keyword evidence="1" id="KW-0808">Transferase</keyword>
<dbReference type="GO" id="GO:0032259">
    <property type="term" value="P:methylation"/>
    <property type="evidence" value="ECO:0007669"/>
    <property type="project" value="UniProtKB-KW"/>
</dbReference>
<organism evidence="1 2">
    <name type="scientific">Aminobacter carboxidus</name>
    <dbReference type="NCBI Taxonomy" id="376165"/>
    <lineage>
        <taxon>Bacteria</taxon>
        <taxon>Pseudomonadati</taxon>
        <taxon>Pseudomonadota</taxon>
        <taxon>Alphaproteobacteria</taxon>
        <taxon>Hyphomicrobiales</taxon>
        <taxon>Phyllobacteriaceae</taxon>
        <taxon>Aminobacter</taxon>
    </lineage>
</organism>
<sequence length="235" mass="27514">MTDTDTDVIELAAAGRTDPYTNRNSRESRFRANRFKLIQEIMQSILRAKGSCSVLDLGGTEKYWDIGSEFIEGNADRLHFTLVNTDPIDVKKTHLFKAIEGSATDPNLLQGQHFDFVHSNSVVEHVGQFTDMKLFAANVHRLGERYYVQTPNYWFPYEPHFRFVGFQYLPERLRIEMLHRLKLGFFSRQRDWNDAAWLVRHHRLLSAAQMKKLLPDAEIKFEKFLFFNKSIIAVR</sequence>
<keyword evidence="2" id="KW-1185">Reference proteome</keyword>
<keyword evidence="1" id="KW-0489">Methyltransferase</keyword>
<proteinExistence type="predicted"/>
<evidence type="ECO:0000313" key="1">
    <source>
        <dbReference type="EMBL" id="MBE1205452.1"/>
    </source>
</evidence>
<dbReference type="Gene3D" id="3.40.50.150">
    <property type="entry name" value="Vaccinia Virus protein VP39"/>
    <property type="match status" value="1"/>
</dbReference>
<dbReference type="GO" id="GO:0008168">
    <property type="term" value="F:methyltransferase activity"/>
    <property type="evidence" value="ECO:0007669"/>
    <property type="project" value="UniProtKB-KW"/>
</dbReference>
<dbReference type="Proteomes" id="UP000598227">
    <property type="component" value="Unassembled WGS sequence"/>
</dbReference>
<dbReference type="SUPFAM" id="SSF53335">
    <property type="entry name" value="S-adenosyl-L-methionine-dependent methyltransferases"/>
    <property type="match status" value="1"/>
</dbReference>
<gene>
    <name evidence="1" type="ORF">IHE39_14215</name>
</gene>
<protein>
    <submittedName>
        <fullName evidence="1">SAM-dependent methyltransferase</fullName>
    </submittedName>
</protein>
<accession>A0ABR9GP44</accession>
<dbReference type="RefSeq" id="WP_192566902.1">
    <property type="nucleotide sequence ID" value="NZ_JACZEP010000003.1"/>
</dbReference>
<name>A0ABR9GP44_9HYPH</name>
<evidence type="ECO:0000313" key="2">
    <source>
        <dbReference type="Proteomes" id="UP000598227"/>
    </source>
</evidence>
<comment type="caution">
    <text evidence="1">The sequence shown here is derived from an EMBL/GenBank/DDBJ whole genome shotgun (WGS) entry which is preliminary data.</text>
</comment>